<dbReference type="EMBL" id="GAIX01009436">
    <property type="protein sequence ID" value="JAA83124.1"/>
    <property type="molecule type" value="Transcribed_RNA"/>
</dbReference>
<accession>S4P094</accession>
<feature type="non-terminal residue" evidence="1">
    <location>
        <position position="71"/>
    </location>
</feature>
<reference evidence="1" key="2">
    <citation type="submission" date="2013-05" db="EMBL/GenBank/DDBJ databases">
        <authorList>
            <person name="Carter J.-M."/>
            <person name="Baker S.C."/>
            <person name="Pink R."/>
            <person name="Carter D.R.F."/>
            <person name="Collins A."/>
            <person name="Tomlin J."/>
            <person name="Gibbs M."/>
            <person name="Breuker C.J."/>
        </authorList>
    </citation>
    <scope>NUCLEOTIDE SEQUENCE</scope>
    <source>
        <tissue evidence="1">Ovary</tissue>
    </source>
</reference>
<evidence type="ECO:0000313" key="1">
    <source>
        <dbReference type="EMBL" id="JAA83124.1"/>
    </source>
</evidence>
<proteinExistence type="predicted"/>
<name>S4P094_9NEOP</name>
<protein>
    <submittedName>
        <fullName evidence="1">Uncharacterized protein</fullName>
    </submittedName>
</protein>
<organism evidence="1">
    <name type="scientific">Pararge aegeria</name>
    <name type="common">speckled wood butterfly</name>
    <dbReference type="NCBI Taxonomy" id="116150"/>
    <lineage>
        <taxon>Eukaryota</taxon>
        <taxon>Metazoa</taxon>
        <taxon>Ecdysozoa</taxon>
        <taxon>Arthropoda</taxon>
        <taxon>Hexapoda</taxon>
        <taxon>Insecta</taxon>
        <taxon>Pterygota</taxon>
        <taxon>Neoptera</taxon>
        <taxon>Endopterygota</taxon>
        <taxon>Lepidoptera</taxon>
        <taxon>Glossata</taxon>
        <taxon>Ditrysia</taxon>
        <taxon>Papilionoidea</taxon>
        <taxon>Nymphalidae</taxon>
        <taxon>Satyrinae</taxon>
        <taxon>Satyrini</taxon>
        <taxon>Parargina</taxon>
        <taxon>Pararge</taxon>
    </lineage>
</organism>
<dbReference type="AlphaFoldDB" id="S4P094"/>
<reference evidence="1" key="1">
    <citation type="journal article" date="2013" name="BMC Genomics">
        <title>Unscrambling butterfly oogenesis.</title>
        <authorList>
            <person name="Carter J.M."/>
            <person name="Baker S.C."/>
            <person name="Pink R."/>
            <person name="Carter D.R."/>
            <person name="Collins A."/>
            <person name="Tomlin J."/>
            <person name="Gibbs M."/>
            <person name="Breuker C.J."/>
        </authorList>
    </citation>
    <scope>NUCLEOTIDE SEQUENCE</scope>
    <source>
        <tissue evidence="1">Ovary</tissue>
    </source>
</reference>
<sequence length="71" mass="7776">MDPAVDFKHRVLVSDAELALMHREIVLTERAEHTSKATSSDIVPGVTTLPLSVRPASASQLLRRQLEICPA</sequence>